<feature type="region of interest" description="Disordered" evidence="1">
    <location>
        <begin position="1"/>
        <end position="27"/>
    </location>
</feature>
<dbReference type="HOGENOM" id="CLU_976233_0_0_11"/>
<dbReference type="KEGG" id="sesp:BN6_64460"/>
<dbReference type="Proteomes" id="UP000006281">
    <property type="component" value="Chromosome"/>
</dbReference>
<sequence>MVRRPRAADSPGRPAQPVTDRADGVGVPRTRRNRIAAALVVTAALGTFCALAALLAPGTPTEDPEALAVAVLDTARRVTDPAAAAIAEQVGGALPAGARAVVVRPARANEPSSRGGTPHVAVVVGQTDQAAVSLLVSNGGVVGSHATADGWWTSVAVPASVRPPAGAALGLLVAAALLGAAAAELPRPRPVVVERDALVRGLADLAADLPDGPARAAEGLLVASGLRPLIPDGRLVDHLRHHVVGTEPTAEDDLVDTVAHTVRPGYADGGRIVVHPCVVVFVRGH</sequence>
<proteinExistence type="predicted"/>
<keyword evidence="2" id="KW-0472">Membrane</keyword>
<evidence type="ECO:0000256" key="1">
    <source>
        <dbReference type="SAM" id="MobiDB-lite"/>
    </source>
</evidence>
<evidence type="ECO:0000256" key="2">
    <source>
        <dbReference type="SAM" id="Phobius"/>
    </source>
</evidence>
<accession>K0KA57</accession>
<feature type="transmembrane region" description="Helical" evidence="2">
    <location>
        <begin position="35"/>
        <end position="56"/>
    </location>
</feature>
<dbReference type="eggNOG" id="COG0576">
    <property type="taxonomic scope" value="Bacteria"/>
</dbReference>
<dbReference type="PATRIC" id="fig|1179773.3.peg.6498"/>
<keyword evidence="2" id="KW-1133">Transmembrane helix</keyword>
<organism evidence="3 4">
    <name type="scientific">Saccharothrix espanaensis (strain ATCC 51144 / DSM 44229 / JCM 9112 / NBRC 15066 / NRRL 15764)</name>
    <dbReference type="NCBI Taxonomy" id="1179773"/>
    <lineage>
        <taxon>Bacteria</taxon>
        <taxon>Bacillati</taxon>
        <taxon>Actinomycetota</taxon>
        <taxon>Actinomycetes</taxon>
        <taxon>Pseudonocardiales</taxon>
        <taxon>Pseudonocardiaceae</taxon>
        <taxon>Saccharothrix</taxon>
    </lineage>
</organism>
<keyword evidence="4" id="KW-1185">Reference proteome</keyword>
<evidence type="ECO:0000313" key="3">
    <source>
        <dbReference type="EMBL" id="CCH33689.1"/>
    </source>
</evidence>
<name>K0KA57_SACES</name>
<gene>
    <name evidence="3" type="ordered locus">BN6_64460</name>
</gene>
<evidence type="ECO:0000313" key="4">
    <source>
        <dbReference type="Proteomes" id="UP000006281"/>
    </source>
</evidence>
<protein>
    <submittedName>
        <fullName evidence="3">Uncharacterized protein</fullName>
    </submittedName>
</protein>
<dbReference type="STRING" id="1179773.BN6_64460"/>
<keyword evidence="2" id="KW-0812">Transmembrane</keyword>
<dbReference type="AlphaFoldDB" id="K0KA57"/>
<dbReference type="EMBL" id="HE804045">
    <property type="protein sequence ID" value="CCH33689.1"/>
    <property type="molecule type" value="Genomic_DNA"/>
</dbReference>
<reference evidence="3 4" key="1">
    <citation type="journal article" date="2012" name="BMC Genomics">
        <title>Complete genome sequence of Saccharothrix espanaensis DSM 44229T and comparison to the other completely sequenced Pseudonocardiaceae.</title>
        <authorList>
            <person name="Strobel T."/>
            <person name="Al-Dilaimi A."/>
            <person name="Blom J."/>
            <person name="Gessner A."/>
            <person name="Kalinowski J."/>
            <person name="Luzhetska M."/>
            <person name="Puhler A."/>
            <person name="Szczepanowski R."/>
            <person name="Bechthold A."/>
            <person name="Ruckert C."/>
        </authorList>
    </citation>
    <scope>NUCLEOTIDE SEQUENCE [LARGE SCALE GENOMIC DNA]</scope>
    <source>
        <strain evidence="4">ATCC 51144 / DSM 44229 / JCM 9112 / NBRC 15066 / NRRL 15764</strain>
    </source>
</reference>